<feature type="transmembrane region" description="Helical" evidence="1">
    <location>
        <begin position="15"/>
        <end position="34"/>
    </location>
</feature>
<proteinExistence type="predicted"/>
<evidence type="ECO:0008006" key="4">
    <source>
        <dbReference type="Google" id="ProtNLM"/>
    </source>
</evidence>
<keyword evidence="1" id="KW-1133">Transmembrane helix</keyword>
<dbReference type="EMBL" id="BAABJP010000051">
    <property type="protein sequence ID" value="GAA5172649.1"/>
    <property type="molecule type" value="Genomic_DNA"/>
</dbReference>
<organism evidence="2 3">
    <name type="scientific">Pseudonocardia eucalypti</name>
    <dbReference type="NCBI Taxonomy" id="648755"/>
    <lineage>
        <taxon>Bacteria</taxon>
        <taxon>Bacillati</taxon>
        <taxon>Actinomycetota</taxon>
        <taxon>Actinomycetes</taxon>
        <taxon>Pseudonocardiales</taxon>
        <taxon>Pseudonocardiaceae</taxon>
        <taxon>Pseudonocardia</taxon>
    </lineage>
</organism>
<evidence type="ECO:0000256" key="1">
    <source>
        <dbReference type="SAM" id="Phobius"/>
    </source>
</evidence>
<keyword evidence="1" id="KW-0812">Transmembrane</keyword>
<keyword evidence="3" id="KW-1185">Reference proteome</keyword>
<feature type="transmembrane region" description="Helical" evidence="1">
    <location>
        <begin position="41"/>
        <end position="65"/>
    </location>
</feature>
<protein>
    <recommendedName>
        <fullName evidence="4">Integral membrane protein</fullName>
    </recommendedName>
</protein>
<reference evidence="3" key="1">
    <citation type="journal article" date="2019" name="Int. J. Syst. Evol. Microbiol.">
        <title>The Global Catalogue of Microorganisms (GCM) 10K type strain sequencing project: providing services to taxonomists for standard genome sequencing and annotation.</title>
        <authorList>
            <consortium name="The Broad Institute Genomics Platform"/>
            <consortium name="The Broad Institute Genome Sequencing Center for Infectious Disease"/>
            <person name="Wu L."/>
            <person name="Ma J."/>
        </authorList>
    </citation>
    <scope>NUCLEOTIDE SEQUENCE [LARGE SCALE GENOMIC DNA]</scope>
    <source>
        <strain evidence="3">JCM 18303</strain>
    </source>
</reference>
<name>A0ABP9R7Y6_9PSEU</name>
<keyword evidence="1" id="KW-0472">Membrane</keyword>
<evidence type="ECO:0000313" key="2">
    <source>
        <dbReference type="EMBL" id="GAA5172649.1"/>
    </source>
</evidence>
<accession>A0ABP9R7Y6</accession>
<evidence type="ECO:0000313" key="3">
    <source>
        <dbReference type="Proteomes" id="UP001428817"/>
    </source>
</evidence>
<dbReference type="RefSeq" id="WP_185065239.1">
    <property type="nucleotide sequence ID" value="NZ_BAABJP010000051.1"/>
</dbReference>
<feature type="transmembrane region" description="Helical" evidence="1">
    <location>
        <begin position="85"/>
        <end position="106"/>
    </location>
</feature>
<comment type="caution">
    <text evidence="2">The sequence shown here is derived from an EMBL/GenBank/DDBJ whole genome shotgun (WGS) entry which is preliminary data.</text>
</comment>
<dbReference type="Proteomes" id="UP001428817">
    <property type="component" value="Unassembled WGS sequence"/>
</dbReference>
<gene>
    <name evidence="2" type="ORF">GCM10023321_72820</name>
</gene>
<sequence>MAGFTAPLAAWRVSVGSALVFIAVAVCLVVLAVGTLRRARWALLIGLVGCAGQLVAVVGTVFELAHPLDTAKTRELLALGIDPTLAVSINLIYSAAASALFVWAALRSITTRRRRATPQP</sequence>